<name>A0A6J4ULE6_9BACT</name>
<feature type="binding site" evidence="8">
    <location>
        <position position="331"/>
    </location>
    <ligand>
        <name>Zn(2+)</name>
        <dbReference type="ChEBI" id="CHEBI:29105"/>
        <label>2</label>
    </ligand>
</feature>
<accession>A0A6J4ULE6</accession>
<evidence type="ECO:0000256" key="4">
    <source>
        <dbReference type="ARBA" id="ARBA00022723"/>
    </source>
</evidence>
<dbReference type="Gene3D" id="3.40.630.10">
    <property type="entry name" value="Zn peptidases"/>
    <property type="match status" value="1"/>
</dbReference>
<gene>
    <name evidence="9" type="ORF">AVDCRST_MAG73-3051</name>
</gene>
<dbReference type="GO" id="GO:0046872">
    <property type="term" value="F:metal ion binding"/>
    <property type="evidence" value="ECO:0007669"/>
    <property type="project" value="UniProtKB-UniRule"/>
</dbReference>
<keyword evidence="5 9" id="KW-0378">Hydrolase</keyword>
<keyword evidence="9" id="KW-0326">Glycosidase</keyword>
<keyword evidence="4 8" id="KW-0479">Metal-binding</keyword>
<sequence>MDQHRDDLKHRLITMLGEYAAIDAVAGYEQDMVARLVADLEPHVDGVDVDPFGNVTATRRGTDGAPSLMVAAHSDEIGGVVKAIEPEGVIRFEKLGGVIETLLLGRAVRIRGHRGVIGAKAGHITPPAERLTAPPLRELYVDLGFDTRAEVEALGIQVGDPIAYEAPMRALANPDRLSGKALDNRVGCAIVVELARRLAGVALGCTVHFVVTTQEEIGLRGARMVTYRLDPTAAIVIDTMPAGGTPDVSATKDLSMRIGAGPVVTLISQSGSGGIIVPPGMRDLLLRTAEQEGIPVQRALFYGGNADAAAVHLVRGGVPTGVVNIARRYSHSPVETLDANDAVDSLRLVEAAVRGFGTGTRLGFLGG</sequence>
<dbReference type="InterPro" id="IPR008007">
    <property type="entry name" value="Peptidase_M42"/>
</dbReference>
<evidence type="ECO:0000256" key="2">
    <source>
        <dbReference type="ARBA" id="ARBA00022438"/>
    </source>
</evidence>
<dbReference type="PIRSF" id="PIRSF001123">
    <property type="entry name" value="PepA_GA"/>
    <property type="match status" value="1"/>
</dbReference>
<dbReference type="PANTHER" id="PTHR32481:SF0">
    <property type="entry name" value="AMINOPEPTIDASE YPDE-RELATED"/>
    <property type="match status" value="1"/>
</dbReference>
<dbReference type="SUPFAM" id="SSF53187">
    <property type="entry name" value="Zn-dependent exopeptidases"/>
    <property type="match status" value="1"/>
</dbReference>
<proteinExistence type="inferred from homology"/>
<feature type="binding site" evidence="8">
    <location>
        <position position="216"/>
    </location>
    <ligand>
        <name>Zn(2+)</name>
        <dbReference type="ChEBI" id="CHEBI:29105"/>
        <label>2</label>
    </ligand>
</feature>
<comment type="similarity">
    <text evidence="1 6">Belongs to the peptidase M42 family.</text>
</comment>
<feature type="binding site" evidence="8">
    <location>
        <position position="183"/>
    </location>
    <ligand>
        <name>Zn(2+)</name>
        <dbReference type="ChEBI" id="CHEBI:29105"/>
        <label>1</label>
    </ligand>
</feature>
<feature type="active site" description="Proton acceptor" evidence="7">
    <location>
        <position position="215"/>
    </location>
</feature>
<evidence type="ECO:0000256" key="6">
    <source>
        <dbReference type="PIRNR" id="PIRNR001123"/>
    </source>
</evidence>
<feature type="binding site" evidence="8">
    <location>
        <position position="73"/>
    </location>
    <ligand>
        <name>Zn(2+)</name>
        <dbReference type="ChEBI" id="CHEBI:29105"/>
        <label>1</label>
    </ligand>
</feature>
<dbReference type="Pfam" id="PF05343">
    <property type="entry name" value="Peptidase_M42"/>
    <property type="match status" value="1"/>
</dbReference>
<evidence type="ECO:0000256" key="1">
    <source>
        <dbReference type="ARBA" id="ARBA00006272"/>
    </source>
</evidence>
<dbReference type="InterPro" id="IPR023367">
    <property type="entry name" value="Peptidase_M42_dom2"/>
</dbReference>
<dbReference type="SUPFAM" id="SSF101821">
    <property type="entry name" value="Aminopeptidase/glucanase lid domain"/>
    <property type="match status" value="1"/>
</dbReference>
<keyword evidence="2" id="KW-0031">Aminopeptidase</keyword>
<protein>
    <submittedName>
        <fullName evidence="9">Beta-1,4-glucanase (Cellulase)</fullName>
        <ecNumber evidence="9">3.2.1.4</ecNumber>
    </submittedName>
</protein>
<organism evidence="9">
    <name type="scientific">uncultured Thermomicrobiales bacterium</name>
    <dbReference type="NCBI Taxonomy" id="1645740"/>
    <lineage>
        <taxon>Bacteria</taxon>
        <taxon>Pseudomonadati</taxon>
        <taxon>Thermomicrobiota</taxon>
        <taxon>Thermomicrobia</taxon>
        <taxon>Thermomicrobiales</taxon>
        <taxon>environmental samples</taxon>
    </lineage>
</organism>
<feature type="binding site" evidence="8">
    <location>
        <position position="238"/>
    </location>
    <ligand>
        <name>Zn(2+)</name>
        <dbReference type="ChEBI" id="CHEBI:29105"/>
        <label>1</label>
    </ligand>
</feature>
<dbReference type="Gene3D" id="2.40.30.40">
    <property type="entry name" value="Peptidase M42, domain 2"/>
    <property type="match status" value="1"/>
</dbReference>
<dbReference type="PANTHER" id="PTHR32481">
    <property type="entry name" value="AMINOPEPTIDASE"/>
    <property type="match status" value="1"/>
</dbReference>
<dbReference type="InterPro" id="IPR051464">
    <property type="entry name" value="Peptidase_M42_aminopept"/>
</dbReference>
<keyword evidence="3" id="KW-0645">Protease</keyword>
<dbReference type="AlphaFoldDB" id="A0A6J4ULE6"/>
<feature type="binding site" evidence="8">
    <location>
        <position position="183"/>
    </location>
    <ligand>
        <name>Zn(2+)</name>
        <dbReference type="ChEBI" id="CHEBI:29105"/>
        <label>2</label>
    </ligand>
</feature>
<dbReference type="EMBL" id="CADCWE010000204">
    <property type="protein sequence ID" value="CAA9553881.1"/>
    <property type="molecule type" value="Genomic_DNA"/>
</dbReference>
<comment type="cofactor">
    <cofactor evidence="8">
        <name>a divalent metal cation</name>
        <dbReference type="ChEBI" id="CHEBI:60240"/>
    </cofactor>
    <text evidence="8">Binds 2 divalent metal cations per subunit.</text>
</comment>
<evidence type="ECO:0000313" key="9">
    <source>
        <dbReference type="EMBL" id="CAA9553881.1"/>
    </source>
</evidence>
<dbReference type="EC" id="3.2.1.4" evidence="9"/>
<dbReference type="GO" id="GO:0006508">
    <property type="term" value="P:proteolysis"/>
    <property type="evidence" value="ECO:0007669"/>
    <property type="project" value="UniProtKB-KW"/>
</dbReference>
<evidence type="ECO:0000256" key="5">
    <source>
        <dbReference type="ARBA" id="ARBA00022801"/>
    </source>
</evidence>
<evidence type="ECO:0000256" key="8">
    <source>
        <dbReference type="PIRSR" id="PIRSR001123-2"/>
    </source>
</evidence>
<dbReference type="GO" id="GO:0004177">
    <property type="term" value="F:aminopeptidase activity"/>
    <property type="evidence" value="ECO:0007669"/>
    <property type="project" value="UniProtKB-UniRule"/>
</dbReference>
<dbReference type="GO" id="GO:0008810">
    <property type="term" value="F:cellulase activity"/>
    <property type="evidence" value="ECO:0007669"/>
    <property type="project" value="UniProtKB-EC"/>
</dbReference>
<reference evidence="9" key="1">
    <citation type="submission" date="2020-02" db="EMBL/GenBank/DDBJ databases">
        <authorList>
            <person name="Meier V. D."/>
        </authorList>
    </citation>
    <scope>NUCLEOTIDE SEQUENCE</scope>
    <source>
        <strain evidence="9">AVDCRST_MAG73</strain>
    </source>
</reference>
<evidence type="ECO:0000256" key="3">
    <source>
        <dbReference type="ARBA" id="ARBA00022670"/>
    </source>
</evidence>
<evidence type="ECO:0000256" key="7">
    <source>
        <dbReference type="PIRSR" id="PIRSR001123-1"/>
    </source>
</evidence>